<dbReference type="OrthoDB" id="3941683at2759"/>
<evidence type="ECO:0000313" key="3">
    <source>
        <dbReference type="EMBL" id="RDL39627.1"/>
    </source>
</evidence>
<evidence type="ECO:0000256" key="1">
    <source>
        <dbReference type="SAM" id="MobiDB-lite"/>
    </source>
</evidence>
<proteinExistence type="predicted"/>
<dbReference type="AlphaFoldDB" id="A0A370TVS2"/>
<feature type="compositionally biased region" description="Basic and acidic residues" evidence="1">
    <location>
        <begin position="171"/>
        <end position="184"/>
    </location>
</feature>
<evidence type="ECO:0000313" key="4">
    <source>
        <dbReference type="Proteomes" id="UP000254866"/>
    </source>
</evidence>
<feature type="region of interest" description="Disordered" evidence="1">
    <location>
        <begin position="124"/>
        <end position="190"/>
    </location>
</feature>
<evidence type="ECO:0000256" key="2">
    <source>
        <dbReference type="SAM" id="SignalP"/>
    </source>
</evidence>
<dbReference type="STRING" id="2656787.A0A370TVS2"/>
<protein>
    <submittedName>
        <fullName evidence="3">Uncharacterized protein</fullName>
    </submittedName>
</protein>
<dbReference type="Proteomes" id="UP000254866">
    <property type="component" value="Unassembled WGS sequence"/>
</dbReference>
<organism evidence="3 4">
    <name type="scientific">Venustampulla echinocandica</name>
    <dbReference type="NCBI Taxonomy" id="2656787"/>
    <lineage>
        <taxon>Eukaryota</taxon>
        <taxon>Fungi</taxon>
        <taxon>Dikarya</taxon>
        <taxon>Ascomycota</taxon>
        <taxon>Pezizomycotina</taxon>
        <taxon>Leotiomycetes</taxon>
        <taxon>Helotiales</taxon>
        <taxon>Pleuroascaceae</taxon>
        <taxon>Venustampulla</taxon>
    </lineage>
</organism>
<reference evidence="3 4" key="1">
    <citation type="journal article" date="2018" name="IMA Fungus">
        <title>IMA Genome-F 9: Draft genome sequence of Annulohypoxylon stygium, Aspergillus mulundensis, Berkeleyomyces basicola (syn. Thielaviopsis basicola), Ceratocystis smalleyi, two Cercospora beticola strains, Coleophoma cylindrospora, Fusarium fracticaudum, Phialophora cf. hyalina, and Morchella septimelata.</title>
        <authorList>
            <person name="Wingfield B.D."/>
            <person name="Bills G.F."/>
            <person name="Dong Y."/>
            <person name="Huang W."/>
            <person name="Nel W.J."/>
            <person name="Swalarsk-Parry B.S."/>
            <person name="Vaghefi N."/>
            <person name="Wilken P.M."/>
            <person name="An Z."/>
            <person name="de Beer Z.W."/>
            <person name="De Vos L."/>
            <person name="Chen L."/>
            <person name="Duong T.A."/>
            <person name="Gao Y."/>
            <person name="Hammerbacher A."/>
            <person name="Kikkert J.R."/>
            <person name="Li Y."/>
            <person name="Li H."/>
            <person name="Li K."/>
            <person name="Li Q."/>
            <person name="Liu X."/>
            <person name="Ma X."/>
            <person name="Naidoo K."/>
            <person name="Pethybridge S.J."/>
            <person name="Sun J."/>
            <person name="Steenkamp E.T."/>
            <person name="van der Nest M.A."/>
            <person name="van Wyk S."/>
            <person name="Wingfield M.J."/>
            <person name="Xiong C."/>
            <person name="Yue Q."/>
            <person name="Zhang X."/>
        </authorList>
    </citation>
    <scope>NUCLEOTIDE SEQUENCE [LARGE SCALE GENOMIC DNA]</scope>
    <source>
        <strain evidence="3 4">BP 5553</strain>
    </source>
</reference>
<dbReference type="GeneID" id="43596816"/>
<name>A0A370TVS2_9HELO</name>
<comment type="caution">
    <text evidence="3">The sequence shown here is derived from an EMBL/GenBank/DDBJ whole genome shotgun (WGS) entry which is preliminary data.</text>
</comment>
<keyword evidence="2" id="KW-0732">Signal</keyword>
<keyword evidence="4" id="KW-1185">Reference proteome</keyword>
<accession>A0A370TVS2</accession>
<dbReference type="EMBL" id="NPIC01000002">
    <property type="protein sequence ID" value="RDL39627.1"/>
    <property type="molecule type" value="Genomic_DNA"/>
</dbReference>
<feature type="signal peptide" evidence="2">
    <location>
        <begin position="1"/>
        <end position="17"/>
    </location>
</feature>
<sequence length="223" mass="22889">MYTYFVLAGLLVSNCVALPLNINLGAYSPALVVGDGEISFGGKADVAGLMNALEGAAVSGAAANEAARPATPAQATAAPAPVEAAVVAEPEIVSIQQPAKVAALQGVGKEIAPRIVSLVQNNEKIQKKSQSDSENGAANGVKARDESSVTPRMKTTVTTMIVRGGALPAGVKERSTVDSLERRSSPSSLEGVNLNMAEGQVAELTFVETREVDGDEADNDNDN</sequence>
<feature type="compositionally biased region" description="Polar residues" evidence="1">
    <location>
        <begin position="148"/>
        <end position="159"/>
    </location>
</feature>
<dbReference type="RefSeq" id="XP_031872283.1">
    <property type="nucleotide sequence ID" value="XM_032012590.1"/>
</dbReference>
<gene>
    <name evidence="3" type="ORF">BP5553_03967</name>
</gene>
<feature type="chain" id="PRO_5016664063" evidence="2">
    <location>
        <begin position="18"/>
        <end position="223"/>
    </location>
</feature>